<evidence type="ECO:0000313" key="3">
    <source>
        <dbReference type="Proteomes" id="UP000675664"/>
    </source>
</evidence>
<feature type="transmembrane region" description="Helical" evidence="1">
    <location>
        <begin position="185"/>
        <end position="205"/>
    </location>
</feature>
<gene>
    <name evidence="2" type="ORF">KCX82_02860</name>
</gene>
<feature type="transmembrane region" description="Helical" evidence="1">
    <location>
        <begin position="83"/>
        <end position="107"/>
    </location>
</feature>
<accession>A0A8J7W062</accession>
<keyword evidence="1" id="KW-0472">Membrane</keyword>
<dbReference type="Pfam" id="PF13346">
    <property type="entry name" value="ABC2_membrane_5"/>
    <property type="match status" value="1"/>
</dbReference>
<keyword evidence="1" id="KW-0812">Transmembrane</keyword>
<feature type="transmembrane region" description="Helical" evidence="1">
    <location>
        <begin position="150"/>
        <end position="173"/>
    </location>
</feature>
<reference evidence="2" key="2">
    <citation type="submission" date="2021-04" db="EMBL/GenBank/DDBJ databases">
        <authorList>
            <person name="Liu J."/>
        </authorList>
    </citation>
    <scope>NUCLEOTIDE SEQUENCE</scope>
    <source>
        <strain evidence="2">BAD-6</strain>
    </source>
</reference>
<keyword evidence="1" id="KW-1133">Transmembrane helix</keyword>
<feature type="transmembrane region" description="Helical" evidence="1">
    <location>
        <begin position="39"/>
        <end position="62"/>
    </location>
</feature>
<protein>
    <submittedName>
        <fullName evidence="2">ABC-2 transporter permease</fullName>
    </submittedName>
</protein>
<feature type="transmembrane region" description="Helical" evidence="1">
    <location>
        <begin position="15"/>
        <end position="33"/>
    </location>
</feature>
<comment type="caution">
    <text evidence="2">The sequence shown here is derived from an EMBL/GenBank/DDBJ whole genome shotgun (WGS) entry which is preliminary data.</text>
</comment>
<evidence type="ECO:0000313" key="2">
    <source>
        <dbReference type="EMBL" id="MBR0596808.1"/>
    </source>
</evidence>
<dbReference type="EMBL" id="JAGSND010000001">
    <property type="protein sequence ID" value="MBR0596808.1"/>
    <property type="molecule type" value="Genomic_DNA"/>
</dbReference>
<feature type="transmembrane region" description="Helical" evidence="1">
    <location>
        <begin position="119"/>
        <end position="141"/>
    </location>
</feature>
<dbReference type="RefSeq" id="WP_227016926.1">
    <property type="nucleotide sequence ID" value="NZ_JAGSND010000001.1"/>
</dbReference>
<dbReference type="AlphaFoldDB" id="A0A8J7W062"/>
<proteinExistence type="predicted"/>
<name>A0A8J7W062_9FIRM</name>
<dbReference type="PANTHER" id="PTHR41309:SF2">
    <property type="entry name" value="MEMBRANE PROTEIN"/>
    <property type="match status" value="1"/>
</dbReference>
<sequence length="210" mass="23702">MIGLLLKDFYTLKQYTRSILIMLVFFALISVGMDNSTSFFQGMFVMLFMTMTISSFSYDNLAKWDRYALSLPVTKSTVVASKYLLAIIMSMFGSAIAFLATSIMLIFRPVEGFGIREHLLVTYGVIMVAIFFASILLPLIYKFGVEKSRLFLIAIFAVPFSLVVLLDKLGIALPPKETLITLFKLMPVLVLLIFFVSYLLSVGIYKNKEI</sequence>
<keyword evidence="3" id="KW-1185">Reference proteome</keyword>
<organism evidence="2 3">
    <name type="scientific">Sinanaerobacter chloroacetimidivorans</name>
    <dbReference type="NCBI Taxonomy" id="2818044"/>
    <lineage>
        <taxon>Bacteria</taxon>
        <taxon>Bacillati</taxon>
        <taxon>Bacillota</taxon>
        <taxon>Clostridia</taxon>
        <taxon>Peptostreptococcales</taxon>
        <taxon>Anaerovoracaceae</taxon>
        <taxon>Sinanaerobacter</taxon>
    </lineage>
</organism>
<reference evidence="2" key="1">
    <citation type="submission" date="2021-04" db="EMBL/GenBank/DDBJ databases">
        <title>Sinoanaerobacter chloroacetimidivorans sp. nov., an obligate anaerobic bacterium isolated from anaerobic sludge.</title>
        <authorList>
            <person name="Bao Y."/>
        </authorList>
    </citation>
    <scope>NUCLEOTIDE SEQUENCE</scope>
    <source>
        <strain evidence="2">BAD-6</strain>
    </source>
</reference>
<dbReference type="Proteomes" id="UP000675664">
    <property type="component" value="Unassembled WGS sequence"/>
</dbReference>
<dbReference type="InterPro" id="IPR025699">
    <property type="entry name" value="ABC2_memb-like"/>
</dbReference>
<dbReference type="PANTHER" id="PTHR41309">
    <property type="entry name" value="MEMBRANE PROTEIN-RELATED"/>
    <property type="match status" value="1"/>
</dbReference>
<evidence type="ECO:0000256" key="1">
    <source>
        <dbReference type="SAM" id="Phobius"/>
    </source>
</evidence>